<sequence length="280" mass="31086">MITSGDSYSDVGLQYSRSLPTAVQPLGYKFPGLTFNEPDEPNWVGHLITKYSPPPRFDPSLKEHEHDSAYLESPLLVYDFAVGGATVAGVRDQVEKYFLKGLALRPAMAGVPWNAKDTLFITWVGINDIGGFTKSVAPIEQLIDTQEILYSTGARNFLFVDVPPIQLSPAWSSLPSPLVTAKYEDWNSALRRAIESFSDLHSDASVFLFSSYQLFDSFLRNPLEYNLKAEDVHKAGGEVWIDHLHPTSKVHDIIASNLANFLNNINAMPGNDPDKEDTPL</sequence>
<dbReference type="OrthoDB" id="1600564at2759"/>
<evidence type="ECO:0008006" key="4">
    <source>
        <dbReference type="Google" id="ProtNLM"/>
    </source>
</evidence>
<evidence type="ECO:0000313" key="3">
    <source>
        <dbReference type="Proteomes" id="UP000284706"/>
    </source>
</evidence>
<organism evidence="2 3">
    <name type="scientific">Gymnopilus dilepis</name>
    <dbReference type="NCBI Taxonomy" id="231916"/>
    <lineage>
        <taxon>Eukaryota</taxon>
        <taxon>Fungi</taxon>
        <taxon>Dikarya</taxon>
        <taxon>Basidiomycota</taxon>
        <taxon>Agaricomycotina</taxon>
        <taxon>Agaricomycetes</taxon>
        <taxon>Agaricomycetidae</taxon>
        <taxon>Agaricales</taxon>
        <taxon>Agaricineae</taxon>
        <taxon>Hymenogastraceae</taxon>
        <taxon>Gymnopilus</taxon>
    </lineage>
</organism>
<dbReference type="InterPro" id="IPR001087">
    <property type="entry name" value="GDSL"/>
</dbReference>
<dbReference type="STRING" id="231916.A0A409Y6L2"/>
<dbReference type="InterPro" id="IPR051058">
    <property type="entry name" value="GDSL_Est/Lipase"/>
</dbReference>
<dbReference type="Proteomes" id="UP000284706">
    <property type="component" value="Unassembled WGS sequence"/>
</dbReference>
<evidence type="ECO:0000313" key="2">
    <source>
        <dbReference type="EMBL" id="PPQ98588.1"/>
    </source>
</evidence>
<dbReference type="Pfam" id="PF00657">
    <property type="entry name" value="Lipase_GDSL"/>
    <property type="match status" value="1"/>
</dbReference>
<gene>
    <name evidence="2" type="ORF">CVT26_013771</name>
</gene>
<dbReference type="Gene3D" id="3.40.50.1110">
    <property type="entry name" value="SGNH hydrolase"/>
    <property type="match status" value="1"/>
</dbReference>
<dbReference type="PANTHER" id="PTHR45648:SF22">
    <property type="entry name" value="GDSL LIPASE_ACYLHYDROLASE FAMILY PROTEIN (AFU_ORTHOLOGUE AFUA_4G14700)"/>
    <property type="match status" value="1"/>
</dbReference>
<keyword evidence="1" id="KW-0378">Hydrolase</keyword>
<reference evidence="2 3" key="1">
    <citation type="journal article" date="2018" name="Evol. Lett.">
        <title>Horizontal gene cluster transfer increased hallucinogenic mushroom diversity.</title>
        <authorList>
            <person name="Reynolds H.T."/>
            <person name="Vijayakumar V."/>
            <person name="Gluck-Thaler E."/>
            <person name="Korotkin H.B."/>
            <person name="Matheny P.B."/>
            <person name="Slot J.C."/>
        </authorList>
    </citation>
    <scope>NUCLEOTIDE SEQUENCE [LARGE SCALE GENOMIC DNA]</scope>
    <source>
        <strain evidence="2 3">SRW20</strain>
    </source>
</reference>
<accession>A0A409Y6L2</accession>
<proteinExistence type="predicted"/>
<dbReference type="InParanoid" id="A0A409Y6L2"/>
<dbReference type="AlphaFoldDB" id="A0A409Y6L2"/>
<name>A0A409Y6L2_9AGAR</name>
<dbReference type="EMBL" id="NHYE01001105">
    <property type="protein sequence ID" value="PPQ98588.1"/>
    <property type="molecule type" value="Genomic_DNA"/>
</dbReference>
<dbReference type="GO" id="GO:0016788">
    <property type="term" value="F:hydrolase activity, acting on ester bonds"/>
    <property type="evidence" value="ECO:0007669"/>
    <property type="project" value="InterPro"/>
</dbReference>
<dbReference type="SUPFAM" id="SSF52266">
    <property type="entry name" value="SGNH hydrolase"/>
    <property type="match status" value="1"/>
</dbReference>
<dbReference type="PANTHER" id="PTHR45648">
    <property type="entry name" value="GDSL LIPASE/ACYLHYDROLASE FAMILY PROTEIN (AFU_ORTHOLOGUE AFUA_4G14700)"/>
    <property type="match status" value="1"/>
</dbReference>
<evidence type="ECO:0000256" key="1">
    <source>
        <dbReference type="ARBA" id="ARBA00022801"/>
    </source>
</evidence>
<protein>
    <recommendedName>
        <fullName evidence="4">Carbohydrate esterase family 16 protein</fullName>
    </recommendedName>
</protein>
<dbReference type="InterPro" id="IPR036514">
    <property type="entry name" value="SGNH_hydro_sf"/>
</dbReference>
<comment type="caution">
    <text evidence="2">The sequence shown here is derived from an EMBL/GenBank/DDBJ whole genome shotgun (WGS) entry which is preliminary data.</text>
</comment>
<keyword evidence="3" id="KW-1185">Reference proteome</keyword>